<dbReference type="EMBL" id="CP115396">
    <property type="protein sequence ID" value="WBO86067.1"/>
    <property type="molecule type" value="Genomic_DNA"/>
</dbReference>
<dbReference type="Proteomes" id="UP001211872">
    <property type="component" value="Chromosome"/>
</dbReference>
<protein>
    <submittedName>
        <fullName evidence="1">Uncharacterized protein</fullName>
    </submittedName>
</protein>
<name>A0ABY7PT32_9BACT</name>
<proteinExistence type="predicted"/>
<evidence type="ECO:0000313" key="2">
    <source>
        <dbReference type="Proteomes" id="UP001211872"/>
    </source>
</evidence>
<gene>
    <name evidence="1" type="ORF">O9Z63_07380</name>
</gene>
<keyword evidence="2" id="KW-1185">Reference proteome</keyword>
<sequence>MLPGTPLPSIEFTPTTTAAWVKATLLDTAGFVLNSVPAGTLPGVPLLLLTTYGTHTLRVEDARGCRVEQTVEVTAPAPEPEPEPEPLPAPAYYAVGGRVPRPALLATPVSDLFTAGSQPRPGLHVELELSRPDAEAPFARLRKTVRRQRELVDVAQALHAELVPEMRYPTGRRARYDGQATLSFTYRWREVDATGTGEWQQARGAHYALLSAVPPELPATAYVAYVARPALPLSAFPSGQLVQAVGLPLELAVWLPERAAGATWYAEWRYLDGYGSELEIRSVPLPASLPAGVCRLSLPPDPLPCATQLVLTLTDTDRSYPGSCPVVVAPPPPAGIHDFLISDLTDTDFK</sequence>
<accession>A0ABY7PT32</accession>
<reference evidence="1 2" key="1">
    <citation type="journal article" date="2011" name="Int. J. Syst. Evol. Microbiol.">
        <title>Hymenobacter yonginensis sp. nov., isolated from a mesotrophic artificial lake.</title>
        <authorList>
            <person name="Joung Y."/>
            <person name="Cho S.H."/>
            <person name="Kim H."/>
            <person name="Kim S.B."/>
            <person name="Joh K."/>
        </authorList>
    </citation>
    <scope>NUCLEOTIDE SEQUENCE [LARGE SCALE GENOMIC DNA]</scope>
    <source>
        <strain evidence="1 2">KCTC 22745</strain>
    </source>
</reference>
<dbReference type="RefSeq" id="WP_270128657.1">
    <property type="nucleotide sequence ID" value="NZ_CP115396.1"/>
</dbReference>
<evidence type="ECO:0000313" key="1">
    <source>
        <dbReference type="EMBL" id="WBO86067.1"/>
    </source>
</evidence>
<organism evidence="1 2">
    <name type="scientific">Hymenobacter yonginensis</name>
    <dbReference type="NCBI Taxonomy" id="748197"/>
    <lineage>
        <taxon>Bacteria</taxon>
        <taxon>Pseudomonadati</taxon>
        <taxon>Bacteroidota</taxon>
        <taxon>Cytophagia</taxon>
        <taxon>Cytophagales</taxon>
        <taxon>Hymenobacteraceae</taxon>
        <taxon>Hymenobacter</taxon>
    </lineage>
</organism>